<evidence type="ECO:0000313" key="2">
    <source>
        <dbReference type="EMBL" id="GBP94897.1"/>
    </source>
</evidence>
<keyword evidence="3" id="KW-1185">Reference proteome</keyword>
<evidence type="ECO:0000313" key="3">
    <source>
        <dbReference type="Proteomes" id="UP000299102"/>
    </source>
</evidence>
<sequence>MSSNVPPTLRQRLGGQLPRNQRFWTLGGCGDVTAEPVHLTISANSTYRHRGPQPKAPRAPSIQYAAARRYAGRVVARSQRYLRCGTRNHATLLTYFTSVWRGAGGAGGAGAEAAITTESRALSSRTPRPSPTARGVDVADAAPVCHRSKVGGGARSQRALGPARRAAAPMGVSPQSTRCIFT</sequence>
<evidence type="ECO:0000256" key="1">
    <source>
        <dbReference type="SAM" id="MobiDB-lite"/>
    </source>
</evidence>
<accession>A0A4C2A7M9</accession>
<gene>
    <name evidence="2" type="ORF">EVAR_90814_1</name>
</gene>
<dbReference type="AlphaFoldDB" id="A0A4C2A7M9"/>
<proteinExistence type="predicted"/>
<reference evidence="2 3" key="1">
    <citation type="journal article" date="2019" name="Commun. Biol.">
        <title>The bagworm genome reveals a unique fibroin gene that provides high tensile strength.</title>
        <authorList>
            <person name="Kono N."/>
            <person name="Nakamura H."/>
            <person name="Ohtoshi R."/>
            <person name="Tomita M."/>
            <person name="Numata K."/>
            <person name="Arakawa K."/>
        </authorList>
    </citation>
    <scope>NUCLEOTIDE SEQUENCE [LARGE SCALE GENOMIC DNA]</scope>
</reference>
<dbReference type="Proteomes" id="UP000299102">
    <property type="component" value="Unassembled WGS sequence"/>
</dbReference>
<organism evidence="2 3">
    <name type="scientific">Eumeta variegata</name>
    <name type="common">Bagworm moth</name>
    <name type="synonym">Eumeta japonica</name>
    <dbReference type="NCBI Taxonomy" id="151549"/>
    <lineage>
        <taxon>Eukaryota</taxon>
        <taxon>Metazoa</taxon>
        <taxon>Ecdysozoa</taxon>
        <taxon>Arthropoda</taxon>
        <taxon>Hexapoda</taxon>
        <taxon>Insecta</taxon>
        <taxon>Pterygota</taxon>
        <taxon>Neoptera</taxon>
        <taxon>Endopterygota</taxon>
        <taxon>Lepidoptera</taxon>
        <taxon>Glossata</taxon>
        <taxon>Ditrysia</taxon>
        <taxon>Tineoidea</taxon>
        <taxon>Psychidae</taxon>
        <taxon>Oiketicinae</taxon>
        <taxon>Eumeta</taxon>
    </lineage>
</organism>
<comment type="caution">
    <text evidence="2">The sequence shown here is derived from an EMBL/GenBank/DDBJ whole genome shotgun (WGS) entry which is preliminary data.</text>
</comment>
<protein>
    <submittedName>
        <fullName evidence="2">Uncharacterized protein</fullName>
    </submittedName>
</protein>
<dbReference type="EMBL" id="BGZK01002558">
    <property type="protein sequence ID" value="GBP94897.1"/>
    <property type="molecule type" value="Genomic_DNA"/>
</dbReference>
<name>A0A4C2A7M9_EUMVA</name>
<feature type="region of interest" description="Disordered" evidence="1">
    <location>
        <begin position="147"/>
        <end position="171"/>
    </location>
</feature>